<dbReference type="NCBIfam" id="TIGR04514">
    <property type="entry name" value="GWxTD_dom"/>
    <property type="match status" value="1"/>
</dbReference>
<name>A0ABW5IRE1_9BACT</name>
<organism evidence="2 3">
    <name type="scientific">Pontibacter locisalis</name>
    <dbReference type="NCBI Taxonomy" id="1719035"/>
    <lineage>
        <taxon>Bacteria</taxon>
        <taxon>Pseudomonadati</taxon>
        <taxon>Bacteroidota</taxon>
        <taxon>Cytophagia</taxon>
        <taxon>Cytophagales</taxon>
        <taxon>Hymenobacteraceae</taxon>
        <taxon>Pontibacter</taxon>
    </lineage>
</organism>
<protein>
    <submittedName>
        <fullName evidence="2">GWxTD domain-containing protein</fullName>
    </submittedName>
</protein>
<dbReference type="Proteomes" id="UP001597544">
    <property type="component" value="Unassembled WGS sequence"/>
</dbReference>
<evidence type="ECO:0000313" key="2">
    <source>
        <dbReference type="EMBL" id="MFD2516166.1"/>
    </source>
</evidence>
<comment type="caution">
    <text evidence="2">The sequence shown here is derived from an EMBL/GenBank/DDBJ whole genome shotgun (WGS) entry which is preliminary data.</text>
</comment>
<dbReference type="InterPro" id="IPR030959">
    <property type="entry name" value="GWxTD_dom"/>
</dbReference>
<dbReference type="RefSeq" id="WP_377512447.1">
    <property type="nucleotide sequence ID" value="NZ_JBHULU010000039.1"/>
</dbReference>
<reference evidence="3" key="1">
    <citation type="journal article" date="2019" name="Int. J. Syst. Evol. Microbiol.">
        <title>The Global Catalogue of Microorganisms (GCM) 10K type strain sequencing project: providing services to taxonomists for standard genome sequencing and annotation.</title>
        <authorList>
            <consortium name="The Broad Institute Genomics Platform"/>
            <consortium name="The Broad Institute Genome Sequencing Center for Infectious Disease"/>
            <person name="Wu L."/>
            <person name="Ma J."/>
        </authorList>
    </citation>
    <scope>NUCLEOTIDE SEQUENCE [LARGE SCALE GENOMIC DNA]</scope>
    <source>
        <strain evidence="3">KCTC 42498</strain>
    </source>
</reference>
<dbReference type="EMBL" id="JBHULU010000039">
    <property type="protein sequence ID" value="MFD2516166.1"/>
    <property type="molecule type" value="Genomic_DNA"/>
</dbReference>
<dbReference type="Pfam" id="PF20094">
    <property type="entry name" value="GWxTD_dom"/>
    <property type="match status" value="1"/>
</dbReference>
<accession>A0ABW5IRE1</accession>
<feature type="domain" description="GWxTD" evidence="1">
    <location>
        <begin position="197"/>
        <end position="365"/>
    </location>
</feature>
<evidence type="ECO:0000259" key="1">
    <source>
        <dbReference type="Pfam" id="PF20094"/>
    </source>
</evidence>
<proteinExistence type="predicted"/>
<keyword evidence="3" id="KW-1185">Reference proteome</keyword>
<gene>
    <name evidence="2" type="ORF">ACFSRY_20010</name>
</gene>
<evidence type="ECO:0000313" key="3">
    <source>
        <dbReference type="Proteomes" id="UP001597544"/>
    </source>
</evidence>
<sequence length="371" mass="42893">MKHAFYVAQDSLHFLLKFEDGHEVLDMLRSATSLEYFVKTGYQDRDQVLTSDSLMKPGRRLTDVEGQLYMSFSIPANYVQEPNVLHLRLWYALVGQKRVAERFTIPLDPNMLNKNYLLVQAGSSQPLLDNYISTSEKLVVQVYNDTARQVEVQYFDTSFSPALPPMSSKQEELERNLSLTNTSSYTAGDTITFDKEGFYLFEPESEFSKGVLVKKWAYPQVTMADELLKPLIYITTSSEREALFNASNVKEAVDNFWLNVGESKGAARELIRSFYGRVETANKLFTSYKPGWATDRGMIYIIYGKPTSISHVGKTETWLYRESEVSPYVKFVFNKKENNFTENHYELVRLREYEDNWYSTVAKWRAGITEM</sequence>